<name>A0AAW7M390_9MICO</name>
<evidence type="ECO:0000313" key="3">
    <source>
        <dbReference type="Proteomes" id="UP001172737"/>
    </source>
</evidence>
<evidence type="ECO:0000313" key="2">
    <source>
        <dbReference type="EMBL" id="MDN4488244.1"/>
    </source>
</evidence>
<protein>
    <submittedName>
        <fullName evidence="2">DUF559 domain-containing protein</fullName>
    </submittedName>
</protein>
<keyword evidence="3" id="KW-1185">Reference proteome</keyword>
<evidence type="ECO:0000259" key="1">
    <source>
        <dbReference type="Pfam" id="PF04480"/>
    </source>
</evidence>
<dbReference type="InterPro" id="IPR011335">
    <property type="entry name" value="Restrct_endonuc-II-like"/>
</dbReference>
<dbReference type="Proteomes" id="UP001172737">
    <property type="component" value="Unassembled WGS sequence"/>
</dbReference>
<dbReference type="SUPFAM" id="SSF52980">
    <property type="entry name" value="Restriction endonuclease-like"/>
    <property type="match status" value="1"/>
</dbReference>
<accession>A0AAW7M390</accession>
<dbReference type="EMBL" id="JAUHPX010000004">
    <property type="protein sequence ID" value="MDN4488244.1"/>
    <property type="molecule type" value="Genomic_DNA"/>
</dbReference>
<sequence length="314" mass="35371">MRAIPGVPMPSGLLADHLDSHPHAWSRAELLHAWSTRRLTRAIADGAVTRLLPSVYCGSRHAADPVVRGEALNLWHPAGLVTGELALHLCARQLPAPDRAALIVPRGQHLRSPSWVRLLQVGTPRVSTSFSMVNCAVPERTLLDAWRLAAPERRASIAWEALWARACSWRQLRREVERAPRVPGRVELERMLGWFAAGATTPLEVRARYETFADQRFREFEWQVPLALRSRRATVDMLHRRAAVVVELDGDRYHSTRQARDADRERQTDLVAAGFAVLRFGWRDVVDRPAWCRDRVLTTVSARLAGPASARRDA</sequence>
<reference evidence="2" key="1">
    <citation type="submission" date="2023-06" db="EMBL/GenBank/DDBJ databases">
        <title>Sysu t00039.</title>
        <authorList>
            <person name="Gao L."/>
            <person name="Fang B.-Z."/>
            <person name="Li W.-J."/>
        </authorList>
    </citation>
    <scope>NUCLEOTIDE SEQUENCE</scope>
    <source>
        <strain evidence="2">SYSU T00039</strain>
    </source>
</reference>
<dbReference type="Pfam" id="PF04480">
    <property type="entry name" value="DUF559"/>
    <property type="match status" value="1"/>
</dbReference>
<dbReference type="Gene3D" id="3.40.960.10">
    <property type="entry name" value="VSR Endonuclease"/>
    <property type="match status" value="1"/>
</dbReference>
<organism evidence="2 3">
    <name type="scientific">Demequina lignilytica</name>
    <dbReference type="NCBI Taxonomy" id="3051663"/>
    <lineage>
        <taxon>Bacteria</taxon>
        <taxon>Bacillati</taxon>
        <taxon>Actinomycetota</taxon>
        <taxon>Actinomycetes</taxon>
        <taxon>Micrococcales</taxon>
        <taxon>Demequinaceae</taxon>
        <taxon>Demequina</taxon>
    </lineage>
</organism>
<comment type="caution">
    <text evidence="2">The sequence shown here is derived from an EMBL/GenBank/DDBJ whole genome shotgun (WGS) entry which is preliminary data.</text>
</comment>
<dbReference type="RefSeq" id="WP_301144542.1">
    <property type="nucleotide sequence ID" value="NZ_JAUHPX010000004.1"/>
</dbReference>
<feature type="domain" description="DUF559" evidence="1">
    <location>
        <begin position="214"/>
        <end position="289"/>
    </location>
</feature>
<dbReference type="InterPro" id="IPR007569">
    <property type="entry name" value="DUF559"/>
</dbReference>
<proteinExistence type="predicted"/>
<dbReference type="AlphaFoldDB" id="A0AAW7M390"/>
<gene>
    <name evidence="2" type="ORF">QQX10_08695</name>
</gene>